<keyword evidence="3" id="KW-1185">Reference proteome</keyword>
<dbReference type="Proteomes" id="UP000195569">
    <property type="component" value="Unassembled WGS sequence"/>
</dbReference>
<accession>A0A1N7RJT2</accession>
<sequence length="313" mass="33420">MYEMPGLSATWIAAARASWFALPVTKLSKVSTGFSFERSYIESLSPLAAGAAAPGRHVRRPAAASFASRLGRSRSAASSVSWAAFVGAPRPPMPPARAEWAACTAPTAASTAAAALFAPTVDGRSGAAGTVRTPAFGSRTNWTSTGECQKSRARSVMRPENWLLTQSSLKRFGAAMLRVFASMSKATGANGLIHVTYCWGVNSRSSRAEQCCQNSFIKLLSLCLRRFSAGALVAGYATRPEAARRKSPRRLCHKGLRGQAGRGGVQDSWEVRRDSTAKTAGQVSYPQGLIKQHPMTPPVDHLPKLLTSQRKPV</sequence>
<evidence type="ECO:0000313" key="3">
    <source>
        <dbReference type="Proteomes" id="UP000195569"/>
    </source>
</evidence>
<protein>
    <submittedName>
        <fullName evidence="2">Uncharacterized protein</fullName>
    </submittedName>
</protein>
<name>A0A1N7RJT2_9BURK</name>
<evidence type="ECO:0000313" key="2">
    <source>
        <dbReference type="EMBL" id="SIT35314.1"/>
    </source>
</evidence>
<feature type="region of interest" description="Disordered" evidence="1">
    <location>
        <begin position="276"/>
        <end position="313"/>
    </location>
</feature>
<reference evidence="2" key="1">
    <citation type="submission" date="2016-12" db="EMBL/GenBank/DDBJ databases">
        <authorList>
            <person name="Moulin L."/>
        </authorList>
    </citation>
    <scope>NUCLEOTIDE SEQUENCE [LARGE SCALE GENOMIC DNA]</scope>
    <source>
        <strain evidence="2">STM 7183</strain>
    </source>
</reference>
<organism evidence="2 3">
    <name type="scientific">Paraburkholderia piptadeniae</name>
    <dbReference type="NCBI Taxonomy" id="1701573"/>
    <lineage>
        <taxon>Bacteria</taxon>
        <taxon>Pseudomonadati</taxon>
        <taxon>Pseudomonadota</taxon>
        <taxon>Betaproteobacteria</taxon>
        <taxon>Burkholderiales</taxon>
        <taxon>Burkholderiaceae</taxon>
        <taxon>Paraburkholderia</taxon>
    </lineage>
</organism>
<proteinExistence type="predicted"/>
<gene>
    <name evidence="2" type="ORF">BN2476_20123</name>
</gene>
<evidence type="ECO:0000256" key="1">
    <source>
        <dbReference type="SAM" id="MobiDB-lite"/>
    </source>
</evidence>
<dbReference type="EMBL" id="CYGY02000002">
    <property type="protein sequence ID" value="SIT35314.1"/>
    <property type="molecule type" value="Genomic_DNA"/>
</dbReference>
<dbReference type="AlphaFoldDB" id="A0A1N7RJT2"/>
<comment type="caution">
    <text evidence="2">The sequence shown here is derived from an EMBL/GenBank/DDBJ whole genome shotgun (WGS) entry which is preliminary data.</text>
</comment>